<keyword evidence="2" id="KW-0732">Signal</keyword>
<reference evidence="3 4" key="1">
    <citation type="submission" date="2017-10" db="EMBL/GenBank/DDBJ databases">
        <title>Bacillus sp. nov., a halophilic bacterium isolated from a Keqin Lake.</title>
        <authorList>
            <person name="Wang H."/>
        </authorList>
    </citation>
    <scope>NUCLEOTIDE SEQUENCE [LARGE SCALE GENOMIC DNA]</scope>
    <source>
        <strain evidence="3 4">KCTC 13187</strain>
    </source>
</reference>
<keyword evidence="1" id="KW-1133">Transmembrane helix</keyword>
<feature type="transmembrane region" description="Helical" evidence="1">
    <location>
        <begin position="39"/>
        <end position="61"/>
    </location>
</feature>
<accession>A0A3A9KMU6</accession>
<dbReference type="NCBIfam" id="NF045728">
    <property type="entry name" value="glycosyl_F510_1955"/>
    <property type="match status" value="1"/>
</dbReference>
<feature type="signal peptide" evidence="2">
    <location>
        <begin position="1"/>
        <end position="23"/>
    </location>
</feature>
<keyword evidence="4" id="KW-1185">Reference proteome</keyword>
<feature type="chain" id="PRO_5039443894" description="Glycosyl hydrolase" evidence="2">
    <location>
        <begin position="24"/>
        <end position="387"/>
    </location>
</feature>
<keyword evidence="1" id="KW-0472">Membrane</keyword>
<comment type="caution">
    <text evidence="3">The sequence shown here is derived from an EMBL/GenBank/DDBJ whole genome shotgun (WGS) entry which is preliminary data.</text>
</comment>
<keyword evidence="1" id="KW-0812">Transmembrane</keyword>
<organism evidence="3 4">
    <name type="scientific">Salipaludibacillus neizhouensis</name>
    <dbReference type="NCBI Taxonomy" id="885475"/>
    <lineage>
        <taxon>Bacteria</taxon>
        <taxon>Bacillati</taxon>
        <taxon>Bacillota</taxon>
        <taxon>Bacilli</taxon>
        <taxon>Bacillales</taxon>
        <taxon>Bacillaceae</taxon>
    </lineage>
</organism>
<evidence type="ECO:0000313" key="3">
    <source>
        <dbReference type="EMBL" id="RKL69235.1"/>
    </source>
</evidence>
<dbReference type="EMBL" id="PDOE01000001">
    <property type="protein sequence ID" value="RKL69235.1"/>
    <property type="molecule type" value="Genomic_DNA"/>
</dbReference>
<dbReference type="InterPro" id="IPR015943">
    <property type="entry name" value="WD40/YVTN_repeat-like_dom_sf"/>
</dbReference>
<dbReference type="Gene3D" id="2.130.10.10">
    <property type="entry name" value="YVTN repeat-like/Quinoprotein amine dehydrogenase"/>
    <property type="match status" value="1"/>
</dbReference>
<name>A0A3A9KMU6_9BACI</name>
<dbReference type="RefSeq" id="WP_110936126.1">
    <property type="nucleotide sequence ID" value="NZ_KZ614146.1"/>
</dbReference>
<evidence type="ECO:0000256" key="2">
    <source>
        <dbReference type="SAM" id="SignalP"/>
    </source>
</evidence>
<evidence type="ECO:0000313" key="4">
    <source>
        <dbReference type="Proteomes" id="UP000281498"/>
    </source>
</evidence>
<dbReference type="AlphaFoldDB" id="A0A3A9KMU6"/>
<dbReference type="SUPFAM" id="SSF110296">
    <property type="entry name" value="Oligoxyloglucan reducing end-specific cellobiohydrolase"/>
    <property type="match status" value="1"/>
</dbReference>
<sequence length="387" mass="42973">MKHLLYSFAMVLTLLAIPFNVLAHGTEEEHQQELLLNTMLKNGMIGSLVLFGVLLLVWYALKKKMNGLNMQKKEESVKRNKLNKLSKSVLFISFIPLLAAVTLGFLLNNESTENVTFTHIHGLGYTNNGQEIYVPSHDGLKVYSDGIWFSQTEGEQHDYMGFSMVEDGFYSSGHPAPGSKMANPFGVLKSTDKGKTLETLDLYKEIDFHWMTVGYTTKDIFVLNPEPNSRMPEPGFYYSTDETKTWNQSKLEGLVGQASILTAHPTEEGTVAIGTDSGVFLSTDYGNSFEPLLENEKATAVSFDHNNSLLVAVPGQLLSISLVDNNLSHLSIPSLDSDDAIAYVRQNPQNASEYVFSTLNKDIYITKDSGDTWTKIVNKGSAEKTEL</sequence>
<evidence type="ECO:0008006" key="5">
    <source>
        <dbReference type="Google" id="ProtNLM"/>
    </source>
</evidence>
<proteinExistence type="predicted"/>
<dbReference type="Proteomes" id="UP000281498">
    <property type="component" value="Unassembled WGS sequence"/>
</dbReference>
<gene>
    <name evidence="3" type="ORF">CR203_04175</name>
</gene>
<protein>
    <recommendedName>
        <fullName evidence="5">Glycosyl hydrolase</fullName>
    </recommendedName>
</protein>
<dbReference type="InterPro" id="IPR054817">
    <property type="entry name" value="Glycosyl_F510_1955-like"/>
</dbReference>
<evidence type="ECO:0000256" key="1">
    <source>
        <dbReference type="SAM" id="Phobius"/>
    </source>
</evidence>
<dbReference type="OrthoDB" id="9764804at2"/>
<feature type="transmembrane region" description="Helical" evidence="1">
    <location>
        <begin position="88"/>
        <end position="107"/>
    </location>
</feature>